<sequence length="1117" mass="123170">MHVLSDEVSPNEEVMLTSLKSNDPSWRRSMAQKMSRAAQPPLESKWWIRIWEALRPQLLPVSVALASAVIVGWIAFHFFLSHPHQGPAAPLALIASAYTEHRTLELRIPGASNAPIRVERGTSGSNLDKPEDLLRAEALIGEGLHKNPDDTTLLDAKARADLLDNNYEAAIKSLQRALETESNSAPLKIDLATAYFLRAEKTGRDGDYHSADEYLGEVLATTPDNSVALFNRAVVAERIYLYGAAEEDWKKFLQIETDPGWLSEGKHRYELLQQRIQKQEQNNSRASPIRDPASALSALRSHAINPNDKTWPLPLDEAYLDTALTEWLPTVASHRQLAEKKSSTEWAALNALSDILRTQHGDEWLSDLLKGPHSSAWADGALELSAAAQANAQGDMDAVIAHATRSMKQFQLARNDAGEVGARYEYFTGSNQSQLEDRCMSIGSSGLQGVHRHHYAWFETQILFVVSDCYFFKGNTEQAMLYAAHAVALADQARYAVLQLWGQYYLDGVQTPWVASPDSWARISAGLREFSQGWYPPVNGYVFCVDMGHAAESREMWQLAEAAAKEAVRMSSGIARTYEAFAHHWLARVAEAANDTKLAEIEYEKASELFSGLGTREARALLLESEIDRASLEVKQKKFEAAGARLERVKAGLSSGNYDYAYVVSHWASLGELHLRTGKLQLAETELLEAVRLIEKNEDSLSSEADILTWQRETAGVYRALLEIYSENYRDGAKSFGFLEWYRGEPLWLVVRSRRQPGVPSIAQGKSSSGLTSVFAPREYALKPGDAVITWASLPNGLAVWLLDSNGVHFSWVNVSAASLLATVTRFTRLCADPSSDPNAIDRDAHQLYDWLVRPVETNLKGSARLLVEPDESLTFIPFQALKAPDGRYLGDLLPMVESPGLAYSQILRPATAVSAHNAILAVGNPLLTDPDLTEFTPLPEANLEAHDVAAKFDHRHLLTGTDATLTKVKEMLPQVEIFHFAGHALSGNHGSGLILAPEAGNADEAGLLGETQLRGLELANLKLVVLSACETAVSNEGLVDPSNLARVFMRAGVPDVVASKWRVDSQASSDLMHDFYTHLLQGQAASNALKEAEHDLRSKPETSHPYYWAAFSIFGG</sequence>
<evidence type="ECO:0000259" key="2">
    <source>
        <dbReference type="Pfam" id="PF12770"/>
    </source>
</evidence>
<dbReference type="PANTHER" id="PTHR10098">
    <property type="entry name" value="RAPSYN-RELATED"/>
    <property type="match status" value="1"/>
</dbReference>
<dbReference type="KEGG" id="adin:H7849_22245"/>
<feature type="domain" description="CHAT" evidence="2">
    <location>
        <begin position="843"/>
        <end position="1116"/>
    </location>
</feature>
<dbReference type="Proteomes" id="UP000515312">
    <property type="component" value="Chromosome"/>
</dbReference>
<protein>
    <submittedName>
        <fullName evidence="3">CHAT domain-containing protein</fullName>
    </submittedName>
</protein>
<reference evidence="3 4" key="1">
    <citation type="submission" date="2020-08" db="EMBL/GenBank/DDBJ databases">
        <title>Edaphobacter telluris sp. nov. and Acidobacterium dinghuensis sp. nov., two acidobacteria isolated from forest soil.</title>
        <authorList>
            <person name="Fu J."/>
            <person name="Qiu L."/>
        </authorList>
    </citation>
    <scope>NUCLEOTIDE SEQUENCE [LARGE SCALE GENOMIC DNA]</scope>
    <source>
        <strain evidence="3">4Y35</strain>
    </source>
</reference>
<dbReference type="RefSeq" id="WP_186742632.1">
    <property type="nucleotide sequence ID" value="NZ_CP060394.1"/>
</dbReference>
<dbReference type="InterPro" id="IPR011990">
    <property type="entry name" value="TPR-like_helical_dom_sf"/>
</dbReference>
<keyword evidence="1" id="KW-1133">Transmembrane helix</keyword>
<accession>A0A7G8BGR8</accession>
<evidence type="ECO:0000313" key="4">
    <source>
        <dbReference type="Proteomes" id="UP000515312"/>
    </source>
</evidence>
<keyword evidence="1" id="KW-0812">Transmembrane</keyword>
<evidence type="ECO:0000313" key="3">
    <source>
        <dbReference type="EMBL" id="QNI31738.1"/>
    </source>
</evidence>
<name>A0A7G8BGR8_9BACT</name>
<evidence type="ECO:0000256" key="1">
    <source>
        <dbReference type="SAM" id="Phobius"/>
    </source>
</evidence>
<keyword evidence="4" id="KW-1185">Reference proteome</keyword>
<dbReference type="Gene3D" id="1.25.40.10">
    <property type="entry name" value="Tetratricopeptide repeat domain"/>
    <property type="match status" value="2"/>
</dbReference>
<dbReference type="EMBL" id="CP060394">
    <property type="protein sequence ID" value="QNI31738.1"/>
    <property type="molecule type" value="Genomic_DNA"/>
</dbReference>
<organism evidence="3 4">
    <name type="scientific">Alloacidobacterium dinghuense</name>
    <dbReference type="NCBI Taxonomy" id="2763107"/>
    <lineage>
        <taxon>Bacteria</taxon>
        <taxon>Pseudomonadati</taxon>
        <taxon>Acidobacteriota</taxon>
        <taxon>Terriglobia</taxon>
        <taxon>Terriglobales</taxon>
        <taxon>Acidobacteriaceae</taxon>
        <taxon>Alloacidobacterium</taxon>
    </lineage>
</organism>
<dbReference type="InterPro" id="IPR019734">
    <property type="entry name" value="TPR_rpt"/>
</dbReference>
<dbReference type="AlphaFoldDB" id="A0A7G8BGR8"/>
<dbReference type="InterPro" id="IPR024983">
    <property type="entry name" value="CHAT_dom"/>
</dbReference>
<keyword evidence="1" id="KW-0472">Membrane</keyword>
<dbReference type="Pfam" id="PF12770">
    <property type="entry name" value="CHAT"/>
    <property type="match status" value="1"/>
</dbReference>
<proteinExistence type="predicted"/>
<dbReference type="SMART" id="SM00028">
    <property type="entry name" value="TPR"/>
    <property type="match status" value="6"/>
</dbReference>
<feature type="transmembrane region" description="Helical" evidence="1">
    <location>
        <begin position="58"/>
        <end position="80"/>
    </location>
</feature>
<gene>
    <name evidence="3" type="ORF">H7849_22245</name>
</gene>
<dbReference type="SUPFAM" id="SSF48452">
    <property type="entry name" value="TPR-like"/>
    <property type="match status" value="2"/>
</dbReference>